<dbReference type="GO" id="GO:0007156">
    <property type="term" value="P:homophilic cell adhesion via plasma membrane adhesion molecules"/>
    <property type="evidence" value="ECO:0007669"/>
    <property type="project" value="InterPro"/>
</dbReference>
<name>A0A672JRE2_SINGR</name>
<dbReference type="Pfam" id="PF08266">
    <property type="entry name" value="Cadherin_2"/>
    <property type="match status" value="1"/>
</dbReference>
<feature type="domain" description="Cadherin" evidence="15">
    <location>
        <begin position="362"/>
        <end position="466"/>
    </location>
</feature>
<evidence type="ECO:0000256" key="2">
    <source>
        <dbReference type="ARBA" id="ARBA00022475"/>
    </source>
</evidence>
<evidence type="ECO:0000313" key="16">
    <source>
        <dbReference type="Ensembl" id="ENSSGRP00000000144.1"/>
    </source>
</evidence>
<dbReference type="InterPro" id="IPR013164">
    <property type="entry name" value="Cadherin_N"/>
</dbReference>
<keyword evidence="7" id="KW-0130">Cell adhesion</keyword>
<evidence type="ECO:0000256" key="11">
    <source>
        <dbReference type="PROSITE-ProRule" id="PRU00043"/>
    </source>
</evidence>
<dbReference type="Pfam" id="PF00028">
    <property type="entry name" value="Cadherin"/>
    <property type="match status" value="5"/>
</dbReference>
<dbReference type="InParanoid" id="A0A672JRE2"/>
<dbReference type="GO" id="GO:0005509">
    <property type="term" value="F:calcium ion binding"/>
    <property type="evidence" value="ECO:0007669"/>
    <property type="project" value="UniProtKB-UniRule"/>
</dbReference>
<feature type="domain" description="Cadherin" evidence="15">
    <location>
        <begin position="248"/>
        <end position="355"/>
    </location>
</feature>
<dbReference type="SMART" id="SM00112">
    <property type="entry name" value="CA"/>
    <property type="match status" value="6"/>
</dbReference>
<dbReference type="GO" id="GO:0005886">
    <property type="term" value="C:plasma membrane"/>
    <property type="evidence" value="ECO:0007669"/>
    <property type="project" value="UniProtKB-SubCell"/>
</dbReference>
<dbReference type="InterPro" id="IPR020894">
    <property type="entry name" value="Cadherin_CS"/>
</dbReference>
<dbReference type="PANTHER" id="PTHR24028:SF9">
    <property type="entry name" value="PROTOCADHERIN-18"/>
    <property type="match status" value="1"/>
</dbReference>
<reference evidence="16" key="2">
    <citation type="submission" date="2025-09" db="UniProtKB">
        <authorList>
            <consortium name="Ensembl"/>
        </authorList>
    </citation>
    <scope>IDENTIFICATION</scope>
</reference>
<evidence type="ECO:0000256" key="14">
    <source>
        <dbReference type="SAM" id="SignalP"/>
    </source>
</evidence>
<protein>
    <submittedName>
        <fullName evidence="16">Protocadherin-18-like</fullName>
    </submittedName>
</protein>
<evidence type="ECO:0000256" key="6">
    <source>
        <dbReference type="ARBA" id="ARBA00022837"/>
    </source>
</evidence>
<keyword evidence="9 13" id="KW-0472">Membrane</keyword>
<feature type="region of interest" description="Disordered" evidence="12">
    <location>
        <begin position="859"/>
        <end position="879"/>
    </location>
</feature>
<feature type="domain" description="Cadherin" evidence="15">
    <location>
        <begin position="467"/>
        <end position="576"/>
    </location>
</feature>
<dbReference type="InterPro" id="IPR050174">
    <property type="entry name" value="Protocadherin/Cadherin-CA"/>
</dbReference>
<dbReference type="FunFam" id="2.60.40.60:FF:000004">
    <property type="entry name" value="Protocadherin 1 gamma 2"/>
    <property type="match status" value="1"/>
</dbReference>
<keyword evidence="3 13" id="KW-0812">Transmembrane</keyword>
<feature type="domain" description="Cadherin" evidence="15">
    <location>
        <begin position="27"/>
        <end position="138"/>
    </location>
</feature>
<keyword evidence="8 13" id="KW-1133">Transmembrane helix</keyword>
<feature type="compositionally biased region" description="Polar residues" evidence="12">
    <location>
        <begin position="793"/>
        <end position="802"/>
    </location>
</feature>
<dbReference type="Gene3D" id="2.60.40.60">
    <property type="entry name" value="Cadherins"/>
    <property type="match status" value="6"/>
</dbReference>
<evidence type="ECO:0000256" key="7">
    <source>
        <dbReference type="ARBA" id="ARBA00022889"/>
    </source>
</evidence>
<dbReference type="OMA" id="WAASTHY"/>
<evidence type="ECO:0000256" key="13">
    <source>
        <dbReference type="SAM" id="Phobius"/>
    </source>
</evidence>
<dbReference type="CDD" id="cd11304">
    <property type="entry name" value="Cadherin_repeat"/>
    <property type="match status" value="6"/>
</dbReference>
<feature type="region of interest" description="Disordered" evidence="12">
    <location>
        <begin position="1080"/>
        <end position="1100"/>
    </location>
</feature>
<keyword evidence="2" id="KW-1003">Cell membrane</keyword>
<dbReference type="PROSITE" id="PS00232">
    <property type="entry name" value="CADHERIN_1"/>
    <property type="match status" value="5"/>
</dbReference>
<evidence type="ECO:0000256" key="1">
    <source>
        <dbReference type="ARBA" id="ARBA00004251"/>
    </source>
</evidence>
<dbReference type="FunFam" id="2.60.40.60:FF:000003">
    <property type="entry name" value="Protocadherin alpha 2"/>
    <property type="match status" value="1"/>
</dbReference>
<dbReference type="SUPFAM" id="SSF49313">
    <property type="entry name" value="Cadherin-like"/>
    <property type="match status" value="5"/>
</dbReference>
<dbReference type="PROSITE" id="PS50268">
    <property type="entry name" value="CADHERIN_2"/>
    <property type="match status" value="6"/>
</dbReference>
<evidence type="ECO:0000256" key="4">
    <source>
        <dbReference type="ARBA" id="ARBA00022729"/>
    </source>
</evidence>
<dbReference type="FunFam" id="2.60.40.60:FF:000002">
    <property type="entry name" value="Protocadherin alpha 2"/>
    <property type="match status" value="1"/>
</dbReference>
<feature type="region of interest" description="Disordered" evidence="12">
    <location>
        <begin position="742"/>
        <end position="761"/>
    </location>
</feature>
<reference evidence="16" key="1">
    <citation type="submission" date="2025-08" db="UniProtKB">
        <authorList>
            <consortium name="Ensembl"/>
        </authorList>
    </citation>
    <scope>IDENTIFICATION</scope>
</reference>
<feature type="domain" description="Cadherin" evidence="15">
    <location>
        <begin position="590"/>
        <end position="688"/>
    </location>
</feature>
<keyword evidence="4 14" id="KW-0732">Signal</keyword>
<keyword evidence="17" id="KW-1185">Reference proteome</keyword>
<keyword evidence="10" id="KW-0325">Glycoprotein</keyword>
<gene>
    <name evidence="16" type="primary">pcdh18a</name>
</gene>
<evidence type="ECO:0000256" key="5">
    <source>
        <dbReference type="ARBA" id="ARBA00022737"/>
    </source>
</evidence>
<organism evidence="16 17">
    <name type="scientific">Sinocyclocheilus grahami</name>
    <name type="common">Dianchi golden-line fish</name>
    <name type="synonym">Barbus grahami</name>
    <dbReference type="NCBI Taxonomy" id="75366"/>
    <lineage>
        <taxon>Eukaryota</taxon>
        <taxon>Metazoa</taxon>
        <taxon>Chordata</taxon>
        <taxon>Craniata</taxon>
        <taxon>Vertebrata</taxon>
        <taxon>Euteleostomi</taxon>
        <taxon>Actinopterygii</taxon>
        <taxon>Neopterygii</taxon>
        <taxon>Teleostei</taxon>
        <taxon>Ostariophysi</taxon>
        <taxon>Cypriniformes</taxon>
        <taxon>Cyprinidae</taxon>
        <taxon>Cyprininae</taxon>
        <taxon>Sinocyclocheilus</taxon>
    </lineage>
</organism>
<dbReference type="InterPro" id="IPR002126">
    <property type="entry name" value="Cadherin-like_dom"/>
</dbReference>
<dbReference type="Ensembl" id="ENSSGRT00000000172.1">
    <property type="protein sequence ID" value="ENSSGRP00000000144.1"/>
    <property type="gene ID" value="ENSSGRG00000000090.1"/>
</dbReference>
<sequence>MDTSKGTVFCATLLKLAVLVTLARYVSAKTLKYQVYEEQKVGTVIAILREDVADVLSKLPSTIPLRFRAMQRGSASLLSVRDQDGEISIRTKIDREKLCEKNLNCTIEFDVLTLPTEHLQLFHIEVEILDINDNAPQFARPVIPIEISETAAVGSRIPLDSATDPDVGENSLNTYSLTPSDFFMIDILTRTDGAKYAELVVLKELDREVRASYELQLTASDRGVPPKFGTTLLKISIADSNDNNPVFEKPSYVINLLENSPLGSLLIDLNATDPDEGTNGKIVYSFSSHVSPKILETFKINSDNGHLTLMRKVDFESTNSYDIDVQAQDMGPNSMPAHCKVIIKVVDVNDNKPDISINLMSTGNEEIAYISETAPVDTFVALVRVDDLDSGLNGDVECRLHGQGHFRLQKTYEKNYMILTNVTLDREKRSEYSLTVIAEDKGSLSLSTIKHFTVQVQDENDNAPKFEKSRYEISQVENNSPGAYLSSVMASDPDLGPNGQVSYSILESTVHGSSISTYVTIDPSNGDMYALRTFDREDVSQISFLVQARDSGSLPLRSNVTIVLTILDENDNRPVIMMPQLWNHTADVPVSKYAEIGDVVTVVRAIDRDAGANGDLSCSVVGGNEAGYFAMDAKTCEIRTNVSMQDVPQDHVELTVLVQDHGAQPLSARALLRVSLYENIENHMNPHLTGGGTGDGPLDVSMIIIISLGVICAILLLIMVAFALRCSREKKDTRSYNCRVAESTYQQHPKKPSRQIHKGDITLVPTVNGTLPIRAHHHSPTSSPGPERAHMGSRQSQHSRQSLNSLVTISSNHILENFALEMTHATPPVEGQYQPRPSFRGNKYSRSYRYALQDMDKFSLKDSGRGDSDAGDSDCEMGRDSPINRLLGDGFGDLFHNDGHHRLHPVMKLCTEECRVLGHSDQCWMPSQASSDYRVNMYIPGEESRPQVLEEDQQSVDSAKKSFSTFGKDNEEECGGSLLSEMNSVFQRLLPTSYAEVNELEGCAGPPTSSIGMEIRKGFLPGKASSTGPAYPQGVAVWAANTHFQNPGSAVTSGHGSTNHAASQAHLKWLPAMEEIPENYEEDDLESVLSQRQGKRNDTRHEVVDASELVAEINKLLQDVRQS</sequence>
<feature type="chain" id="PRO_5025458885" evidence="14">
    <location>
        <begin position="29"/>
        <end position="1123"/>
    </location>
</feature>
<evidence type="ECO:0000256" key="9">
    <source>
        <dbReference type="ARBA" id="ARBA00023136"/>
    </source>
</evidence>
<evidence type="ECO:0000256" key="8">
    <source>
        <dbReference type="ARBA" id="ARBA00022989"/>
    </source>
</evidence>
<feature type="transmembrane region" description="Helical" evidence="13">
    <location>
        <begin position="702"/>
        <end position="724"/>
    </location>
</feature>
<feature type="region of interest" description="Disordered" evidence="12">
    <location>
        <begin position="771"/>
        <end position="802"/>
    </location>
</feature>
<comment type="subcellular location">
    <subcellularLocation>
        <location evidence="1">Cell membrane</location>
        <topology evidence="1">Single-pass type I membrane protein</topology>
    </subcellularLocation>
</comment>
<proteinExistence type="predicted"/>
<keyword evidence="6 11" id="KW-0106">Calcium</keyword>
<dbReference type="OrthoDB" id="6252479at2759"/>
<keyword evidence="5" id="KW-0677">Repeat</keyword>
<dbReference type="PRINTS" id="PR00205">
    <property type="entry name" value="CADHERIN"/>
</dbReference>
<dbReference type="PANTHER" id="PTHR24028">
    <property type="entry name" value="CADHERIN-87A"/>
    <property type="match status" value="1"/>
</dbReference>
<dbReference type="FunFam" id="2.60.40.60:FF:000001">
    <property type="entry name" value="Protocadherin alpha 2"/>
    <property type="match status" value="1"/>
</dbReference>
<dbReference type="FunCoup" id="A0A672JRE2">
    <property type="interactions" value="972"/>
</dbReference>
<dbReference type="FunFam" id="2.60.40.60:FF:000007">
    <property type="entry name" value="Protocadherin alpha 2"/>
    <property type="match status" value="1"/>
</dbReference>
<dbReference type="InterPro" id="IPR015919">
    <property type="entry name" value="Cadherin-like_sf"/>
</dbReference>
<dbReference type="Proteomes" id="UP000472262">
    <property type="component" value="Unassembled WGS sequence"/>
</dbReference>
<feature type="signal peptide" evidence="14">
    <location>
        <begin position="1"/>
        <end position="28"/>
    </location>
</feature>
<feature type="domain" description="Cadherin" evidence="15">
    <location>
        <begin position="139"/>
        <end position="247"/>
    </location>
</feature>
<dbReference type="AlphaFoldDB" id="A0A672JRE2"/>
<evidence type="ECO:0000259" key="15">
    <source>
        <dbReference type="PROSITE" id="PS50268"/>
    </source>
</evidence>
<evidence type="ECO:0000313" key="17">
    <source>
        <dbReference type="Proteomes" id="UP000472262"/>
    </source>
</evidence>
<feature type="compositionally biased region" description="Basic and acidic residues" evidence="12">
    <location>
        <begin position="859"/>
        <end position="868"/>
    </location>
</feature>
<dbReference type="GO" id="GO:0009653">
    <property type="term" value="P:anatomical structure morphogenesis"/>
    <property type="evidence" value="ECO:0007669"/>
    <property type="project" value="UniProtKB-ARBA"/>
</dbReference>
<evidence type="ECO:0000256" key="3">
    <source>
        <dbReference type="ARBA" id="ARBA00022692"/>
    </source>
</evidence>
<evidence type="ECO:0000256" key="10">
    <source>
        <dbReference type="ARBA" id="ARBA00023180"/>
    </source>
</evidence>
<accession>A0A672JRE2</accession>
<evidence type="ECO:0000256" key="12">
    <source>
        <dbReference type="SAM" id="MobiDB-lite"/>
    </source>
</evidence>